<organism evidence="1 2">
    <name type="scientific">Manihot esculenta</name>
    <name type="common">Cassava</name>
    <name type="synonym">Jatropha manihot</name>
    <dbReference type="NCBI Taxonomy" id="3983"/>
    <lineage>
        <taxon>Eukaryota</taxon>
        <taxon>Viridiplantae</taxon>
        <taxon>Streptophyta</taxon>
        <taxon>Embryophyta</taxon>
        <taxon>Tracheophyta</taxon>
        <taxon>Spermatophyta</taxon>
        <taxon>Magnoliopsida</taxon>
        <taxon>eudicotyledons</taxon>
        <taxon>Gunneridae</taxon>
        <taxon>Pentapetalae</taxon>
        <taxon>rosids</taxon>
        <taxon>fabids</taxon>
        <taxon>Malpighiales</taxon>
        <taxon>Euphorbiaceae</taxon>
        <taxon>Crotonoideae</taxon>
        <taxon>Manihoteae</taxon>
        <taxon>Manihot</taxon>
    </lineage>
</organism>
<reference evidence="2" key="1">
    <citation type="journal article" date="2016" name="Nat. Biotechnol.">
        <title>Sequencing wild and cultivated cassava and related species reveals extensive interspecific hybridization and genetic diversity.</title>
        <authorList>
            <person name="Bredeson J.V."/>
            <person name="Lyons J.B."/>
            <person name="Prochnik S.E."/>
            <person name="Wu G.A."/>
            <person name="Ha C.M."/>
            <person name="Edsinger-Gonzales E."/>
            <person name="Grimwood J."/>
            <person name="Schmutz J."/>
            <person name="Rabbi I.Y."/>
            <person name="Egesi C."/>
            <person name="Nauluvula P."/>
            <person name="Lebot V."/>
            <person name="Ndunguru J."/>
            <person name="Mkamilo G."/>
            <person name="Bart R.S."/>
            <person name="Setter T.L."/>
            <person name="Gleadow R.M."/>
            <person name="Kulakow P."/>
            <person name="Ferguson M.E."/>
            <person name="Rounsley S."/>
            <person name="Rokhsar D.S."/>
        </authorList>
    </citation>
    <scope>NUCLEOTIDE SEQUENCE [LARGE SCALE GENOMIC DNA]</scope>
    <source>
        <strain evidence="2">cv. AM560-2</strain>
    </source>
</reference>
<comment type="caution">
    <text evidence="1">The sequence shown here is derived from an EMBL/GenBank/DDBJ whole genome shotgun (WGS) entry which is preliminary data.</text>
</comment>
<evidence type="ECO:0000313" key="2">
    <source>
        <dbReference type="Proteomes" id="UP000091857"/>
    </source>
</evidence>
<protein>
    <submittedName>
        <fullName evidence="1">Uncharacterized protein</fullName>
    </submittedName>
</protein>
<keyword evidence="2" id="KW-1185">Reference proteome</keyword>
<proteinExistence type="predicted"/>
<name>A0ACB7G719_MANES</name>
<gene>
    <name evidence="1" type="ORF">MANES_16G091800v8</name>
</gene>
<dbReference type="EMBL" id="CM004402">
    <property type="protein sequence ID" value="KAG8636022.1"/>
    <property type="molecule type" value="Genomic_DNA"/>
</dbReference>
<sequence>MDVPAPINTMHTSHLKLISFFCANPYNTPNMAKQSDLLVSKIGIIGAGVSGLAALKQLSHHAPVVFEASDSLGGVWKTCSYHSTKLQSPRCDYEFADHPWPNRDDPSFPSHDEILDYLNSYAERFDLFKYIRFNSKVVEVQFIGDRETSEFTSKYGSLLPGQPVWKVAVQTDHSDTIQWYALEFLVICMGKYGDIPKIPNFPINRGPEIFIGKVLHSLDYCKLDREAAAQLLKGKKVAVVGFKKSAIDLALECAQANQGPDGQPCTMVVRTVHWTVPHYWVWGLPFFLFFSTRFSQFIHERPNQNLPKALLCLLFSPMRHVVSKFIESYVLYKLPLQKYGLKPDHPFLEDYASCQMAIMPENFFPQADKGKILFKNTSKFGFFREGLEFEDNTKLKADVVILATGYDGKKKLKNILLEPFCSLLEYPYGVMPLYRGTIHPLIPNMAFLGYIESVSNLHTAELRSMWLARLVDDKFKLPTVEKMLEQVSKEIEIMKRTTRFYKKKHCISTFSINHSDEICEEMGCCSWRKNNLLSEVFSPYGSQDYEKLE</sequence>
<dbReference type="Proteomes" id="UP000091857">
    <property type="component" value="Chromosome 16"/>
</dbReference>
<accession>A0ACB7G719</accession>
<evidence type="ECO:0000313" key="1">
    <source>
        <dbReference type="EMBL" id="KAG8636022.1"/>
    </source>
</evidence>